<evidence type="ECO:0000256" key="1">
    <source>
        <dbReference type="ARBA" id="ARBA00023125"/>
    </source>
</evidence>
<evidence type="ECO:0000313" key="7">
    <source>
        <dbReference type="Proteomes" id="UP001631993"/>
    </source>
</evidence>
<keyword evidence="1 3" id="KW-0238">DNA-binding</keyword>
<dbReference type="InterPro" id="IPR011010">
    <property type="entry name" value="DNA_brk_join_enz"/>
</dbReference>
<accession>A0ABW9IS77</accession>
<evidence type="ECO:0000256" key="4">
    <source>
        <dbReference type="SAM" id="MobiDB-lite"/>
    </source>
</evidence>
<evidence type="ECO:0000313" key="6">
    <source>
        <dbReference type="EMBL" id="MFM9649879.1"/>
    </source>
</evidence>
<feature type="domain" description="Core-binding (CB)" evidence="5">
    <location>
        <begin position="63"/>
        <end position="142"/>
    </location>
</feature>
<keyword evidence="2" id="KW-0233">DNA recombination</keyword>
<evidence type="ECO:0000256" key="3">
    <source>
        <dbReference type="PROSITE-ProRule" id="PRU01248"/>
    </source>
</evidence>
<sequence length="445" mass="51432">MKWWGGEYKLDEHSQPTKKKKYESASGPQPGVPFTDEQQAYEYGLDRESEVRNGKYRPKTADMNMVEYCDLWFETIDLAVRSNNKYESILNAVIKPYWRTWNVKQITPVDYDLFKTYLKKRYSEGYRNGIISVFRMLMIDAVLKYKLRDESPIIEQRGRGRYKKKQVRRVKGELPIEAVHQLAVNAYHVWGYAGWVYIWTIAFTGMRPPGEMQGLQRGFTSAHWPAADPDRERRREAEKRYAGMHVLRVQNQTYYAGGKQVLAPPKYDSCRSLVIPPFLHELHERLIASHDKPLLFVSPMGKNMLGVGFTKNYWYPIRDGRKEHKPRAGFERYAKCPLPAVEEMAGQDIYRLRHWHKALLDEPGADIAEVAKEARMGHEMAGMAGVYSEVTLSMERRVVEYLQGVWEKQVVAAGLWMPPFPIRLPDDLLGGTSSLFSGLPSLALS</sequence>
<dbReference type="SUPFAM" id="SSF56349">
    <property type="entry name" value="DNA breaking-rejoining enzymes"/>
    <property type="match status" value="1"/>
</dbReference>
<keyword evidence="7" id="KW-1185">Reference proteome</keyword>
<protein>
    <submittedName>
        <fullName evidence="6">Integrase</fullName>
    </submittedName>
</protein>
<evidence type="ECO:0000256" key="2">
    <source>
        <dbReference type="ARBA" id="ARBA00023172"/>
    </source>
</evidence>
<dbReference type="Gene3D" id="1.10.150.130">
    <property type="match status" value="1"/>
</dbReference>
<dbReference type="RefSeq" id="WP_369279725.1">
    <property type="nucleotide sequence ID" value="NZ_JBJVMW010000010.1"/>
</dbReference>
<dbReference type="InterPro" id="IPR013762">
    <property type="entry name" value="Integrase-like_cat_sf"/>
</dbReference>
<proteinExistence type="predicted"/>
<dbReference type="Gene3D" id="1.10.443.10">
    <property type="entry name" value="Intergrase catalytic core"/>
    <property type="match status" value="1"/>
</dbReference>
<organism evidence="6 7">
    <name type="scientific">Streptomyces galilaeus</name>
    <dbReference type="NCBI Taxonomy" id="33899"/>
    <lineage>
        <taxon>Bacteria</taxon>
        <taxon>Bacillati</taxon>
        <taxon>Actinomycetota</taxon>
        <taxon>Actinomycetes</taxon>
        <taxon>Kitasatosporales</taxon>
        <taxon>Streptomycetaceae</taxon>
        <taxon>Streptomyces</taxon>
    </lineage>
</organism>
<dbReference type="InterPro" id="IPR044068">
    <property type="entry name" value="CB"/>
</dbReference>
<reference evidence="6 7" key="1">
    <citation type="submission" date="2024-12" db="EMBL/GenBank/DDBJ databases">
        <title>Forecasting of Potato common scab and diversities of Pathogenic streptomyces spp. in china.</title>
        <authorList>
            <person name="Handique U."/>
            <person name="Wu J."/>
        </authorList>
    </citation>
    <scope>NUCLEOTIDE SEQUENCE [LARGE SCALE GENOMIC DNA]</scope>
    <source>
        <strain evidence="6 7">ZRIMU1585</strain>
    </source>
</reference>
<dbReference type="Proteomes" id="UP001631993">
    <property type="component" value="Unassembled WGS sequence"/>
</dbReference>
<gene>
    <name evidence="6" type="ORF">ACKI1S_27485</name>
</gene>
<dbReference type="InterPro" id="IPR010998">
    <property type="entry name" value="Integrase_recombinase_N"/>
</dbReference>
<name>A0ABW9IS77_STRGJ</name>
<evidence type="ECO:0000259" key="5">
    <source>
        <dbReference type="PROSITE" id="PS51900"/>
    </source>
</evidence>
<dbReference type="PROSITE" id="PS51900">
    <property type="entry name" value="CB"/>
    <property type="match status" value="1"/>
</dbReference>
<dbReference type="EMBL" id="JBJVNE010000014">
    <property type="protein sequence ID" value="MFM9649879.1"/>
    <property type="molecule type" value="Genomic_DNA"/>
</dbReference>
<comment type="caution">
    <text evidence="6">The sequence shown here is derived from an EMBL/GenBank/DDBJ whole genome shotgun (WGS) entry which is preliminary data.</text>
</comment>
<feature type="region of interest" description="Disordered" evidence="4">
    <location>
        <begin position="1"/>
        <end position="35"/>
    </location>
</feature>